<dbReference type="Pfam" id="PF02115">
    <property type="entry name" value="Rho_GDI"/>
    <property type="match status" value="1"/>
</dbReference>
<dbReference type="InterPro" id="IPR000406">
    <property type="entry name" value="Rho_GDI"/>
</dbReference>
<dbReference type="STRING" id="51511.ENSCSAVP00000000746"/>
<protein>
    <submittedName>
        <fullName evidence="5">Uncharacterized protein</fullName>
    </submittedName>
</protein>
<dbReference type="PANTHER" id="PTHR10980:SF3">
    <property type="entry name" value="LD16419P"/>
    <property type="match status" value="1"/>
</dbReference>
<dbReference type="InParanoid" id="H2Y5Z8"/>
<sequence>MAEADEVSVDELKKIAQDADDVDSNYKAPAKVDLATIQQMDADDESLKKYKENLLGAVTDVQDEGGPNVIVKRLTIDIQDKTPIELDLTGDLSKLKNNVIKLPEGCSYRLIIGFRVQREIVSGLRFMNKVSRK</sequence>
<reference evidence="5" key="2">
    <citation type="submission" date="2025-08" db="UniProtKB">
        <authorList>
            <consortium name="Ensembl"/>
        </authorList>
    </citation>
    <scope>IDENTIFICATION</scope>
</reference>
<evidence type="ECO:0000256" key="1">
    <source>
        <dbReference type="ARBA" id="ARBA00004496"/>
    </source>
</evidence>
<dbReference type="Ensembl" id="ENSCSAVT00000000754.1">
    <property type="protein sequence ID" value="ENSCSAVP00000000746.1"/>
    <property type="gene ID" value="ENSCSAVG00000000422.1"/>
</dbReference>
<reference evidence="6" key="1">
    <citation type="submission" date="2003-08" db="EMBL/GenBank/DDBJ databases">
        <authorList>
            <person name="Birren B."/>
            <person name="Nusbaum C."/>
            <person name="Abebe A."/>
            <person name="Abouelleil A."/>
            <person name="Adekoya E."/>
            <person name="Ait-zahra M."/>
            <person name="Allen N."/>
            <person name="Allen T."/>
            <person name="An P."/>
            <person name="Anderson M."/>
            <person name="Anderson S."/>
            <person name="Arachchi H."/>
            <person name="Armbruster J."/>
            <person name="Bachantsang P."/>
            <person name="Baldwin J."/>
            <person name="Barry A."/>
            <person name="Bayul T."/>
            <person name="Blitshsteyn B."/>
            <person name="Bloom T."/>
            <person name="Blye J."/>
            <person name="Boguslavskiy L."/>
            <person name="Borowsky M."/>
            <person name="Boukhgalter B."/>
            <person name="Brunache A."/>
            <person name="Butler J."/>
            <person name="Calixte N."/>
            <person name="Calvo S."/>
            <person name="Camarata J."/>
            <person name="Campo K."/>
            <person name="Chang J."/>
            <person name="Cheshatsang Y."/>
            <person name="Citroen M."/>
            <person name="Collymore A."/>
            <person name="Considine T."/>
            <person name="Cook A."/>
            <person name="Cooke P."/>
            <person name="Corum B."/>
            <person name="Cuomo C."/>
            <person name="David R."/>
            <person name="Dawoe T."/>
            <person name="Degray S."/>
            <person name="Dodge S."/>
            <person name="Dooley K."/>
            <person name="Dorje P."/>
            <person name="Dorjee K."/>
            <person name="Dorris L."/>
            <person name="Duffey N."/>
            <person name="Dupes A."/>
            <person name="Elkins T."/>
            <person name="Engels R."/>
            <person name="Erickson J."/>
            <person name="Farina A."/>
            <person name="Faro S."/>
            <person name="Ferreira P."/>
            <person name="Fischer H."/>
            <person name="Fitzgerald M."/>
            <person name="Foley K."/>
            <person name="Gage D."/>
            <person name="Galagan J."/>
            <person name="Gearin G."/>
            <person name="Gnerre S."/>
            <person name="Gnirke A."/>
            <person name="Goyette A."/>
            <person name="Graham J."/>
            <person name="Grandbois E."/>
            <person name="Gyaltsen K."/>
            <person name="Hafez N."/>
            <person name="Hagopian D."/>
            <person name="Hagos B."/>
            <person name="Hall J."/>
            <person name="Hatcher B."/>
            <person name="Heller A."/>
            <person name="Higgins H."/>
            <person name="Honan T."/>
            <person name="Horn A."/>
            <person name="Houde N."/>
            <person name="Hughes L."/>
            <person name="Hulme W."/>
            <person name="Husby E."/>
            <person name="Iliev I."/>
            <person name="Jaffe D."/>
            <person name="Jones C."/>
            <person name="Kamal M."/>
            <person name="Kamat A."/>
            <person name="Kamvysselis M."/>
            <person name="Karlsson E."/>
            <person name="Kells C."/>
            <person name="Kieu A."/>
            <person name="Kisner P."/>
            <person name="Kodira C."/>
            <person name="Kulbokas E."/>
            <person name="Labutti K."/>
            <person name="Lama D."/>
            <person name="Landers T."/>
            <person name="Leger J."/>
            <person name="Levine S."/>
            <person name="Lewis D."/>
            <person name="Lewis T."/>
            <person name="Lindblad-toh K."/>
            <person name="Liu X."/>
            <person name="Lokyitsang T."/>
            <person name="Lokyitsang Y."/>
            <person name="Lucien O."/>
            <person name="Lui A."/>
            <person name="Ma L.J."/>
            <person name="Mabbitt R."/>
            <person name="Macdonald J."/>
            <person name="Maclean C."/>
            <person name="Major J."/>
            <person name="Manning J."/>
            <person name="Marabella R."/>
            <person name="Maru K."/>
            <person name="Matthews C."/>
            <person name="Mauceli E."/>
            <person name="Mccarthy M."/>
            <person name="Mcdonough S."/>
            <person name="Mcghee T."/>
            <person name="Meldrim J."/>
            <person name="Meneus L."/>
            <person name="Mesirov J."/>
            <person name="Mihalev A."/>
            <person name="Mihova T."/>
            <person name="Mikkelsen T."/>
            <person name="Mlenga V."/>
            <person name="Moru K."/>
            <person name="Mozes J."/>
            <person name="Mulrain L."/>
            <person name="Munson G."/>
            <person name="Naylor J."/>
            <person name="Newes C."/>
            <person name="Nguyen C."/>
            <person name="Nguyen N."/>
            <person name="Nguyen T."/>
            <person name="Nicol R."/>
            <person name="Nielsen C."/>
            <person name="Nizzari M."/>
            <person name="Norbu C."/>
            <person name="Norbu N."/>
            <person name="O'donnell P."/>
            <person name="Okoawo O."/>
            <person name="O'leary S."/>
            <person name="Omotosho B."/>
            <person name="O'neill K."/>
            <person name="Osman S."/>
            <person name="Parker S."/>
            <person name="Perrin D."/>
            <person name="Phunkhang P."/>
            <person name="Piqani B."/>
            <person name="Purcell S."/>
            <person name="Rachupka T."/>
            <person name="Ramasamy U."/>
            <person name="Rameau R."/>
            <person name="Ray V."/>
            <person name="Raymond C."/>
            <person name="Retta R."/>
            <person name="Richardson S."/>
            <person name="Rise C."/>
            <person name="Rodriguez J."/>
            <person name="Rogers J."/>
            <person name="Rogov P."/>
            <person name="Rutman M."/>
            <person name="Schupbach R."/>
            <person name="Seaman C."/>
            <person name="Settipalli S."/>
            <person name="Sharpe T."/>
            <person name="Sheridan J."/>
            <person name="Sherpa N."/>
            <person name="Shi J."/>
            <person name="Smirnov S."/>
            <person name="Smith C."/>
            <person name="Sougnez C."/>
            <person name="Spencer B."/>
            <person name="Stalker J."/>
            <person name="Stange-thomann N."/>
            <person name="Stavropoulos S."/>
            <person name="Stetson K."/>
            <person name="Stone C."/>
            <person name="Stone S."/>
            <person name="Stubbs M."/>
            <person name="Talamas J."/>
            <person name="Tchuinga P."/>
            <person name="Tenzing P."/>
            <person name="Tesfaye S."/>
            <person name="Theodore J."/>
            <person name="Thoulutsang Y."/>
            <person name="Topham K."/>
            <person name="Towey S."/>
            <person name="Tsamla T."/>
            <person name="Tsomo N."/>
            <person name="Vallee D."/>
            <person name="Vassiliev H."/>
            <person name="Venkataraman V."/>
            <person name="Vinson J."/>
            <person name="Vo A."/>
            <person name="Wade C."/>
            <person name="Wang S."/>
            <person name="Wangchuk T."/>
            <person name="Wangdi T."/>
            <person name="Whittaker C."/>
            <person name="Wilkinson J."/>
            <person name="Wu Y."/>
            <person name="Wyman D."/>
            <person name="Yadav S."/>
            <person name="Yang S."/>
            <person name="Yang X."/>
            <person name="Yeager S."/>
            <person name="Yee E."/>
            <person name="Young G."/>
            <person name="Zainoun J."/>
            <person name="Zembeck L."/>
            <person name="Zimmer A."/>
            <person name="Zody M."/>
            <person name="Lander E."/>
        </authorList>
    </citation>
    <scope>NUCLEOTIDE SEQUENCE [LARGE SCALE GENOMIC DNA]</scope>
</reference>
<dbReference type="GeneTree" id="ENSGT00390000006233"/>
<dbReference type="GO" id="GO:0005094">
    <property type="term" value="F:Rho GDP-dissociation inhibitor activity"/>
    <property type="evidence" value="ECO:0007669"/>
    <property type="project" value="InterPro"/>
</dbReference>
<dbReference type="HOGENOM" id="CLU_076228_2_1_1"/>
<keyword evidence="6" id="KW-1185">Reference proteome</keyword>
<comment type="similarity">
    <text evidence="2">Belongs to the Rho GDI family.</text>
</comment>
<evidence type="ECO:0000313" key="5">
    <source>
        <dbReference type="Ensembl" id="ENSCSAVP00000000746.1"/>
    </source>
</evidence>
<evidence type="ECO:0000256" key="3">
    <source>
        <dbReference type="ARBA" id="ARBA00022468"/>
    </source>
</evidence>
<dbReference type="InterPro" id="IPR014756">
    <property type="entry name" value="Ig_E-set"/>
</dbReference>
<dbReference type="OMA" id="ICNDAPK"/>
<dbReference type="FunFam" id="2.70.50.30:FF:000004">
    <property type="entry name" value="Rho GDP-dissociation inhibitor 1"/>
    <property type="match status" value="1"/>
</dbReference>
<dbReference type="Gene3D" id="2.70.50.30">
    <property type="entry name" value="Coagulation Factor XIII, subunit A, domain 1"/>
    <property type="match status" value="1"/>
</dbReference>
<accession>H2Y5Z8</accession>
<proteinExistence type="inferred from homology"/>
<dbReference type="PANTHER" id="PTHR10980">
    <property type="entry name" value="RHO GDP-DISSOCIATION INHIBITOR"/>
    <property type="match status" value="1"/>
</dbReference>
<dbReference type="InterPro" id="IPR024792">
    <property type="entry name" value="RhoGDI_dom_sf"/>
</dbReference>
<comment type="subcellular location">
    <subcellularLocation>
        <location evidence="1">Cytoplasm</location>
    </subcellularLocation>
</comment>
<dbReference type="AlphaFoldDB" id="H2Y5Z8"/>
<keyword evidence="4" id="KW-0963">Cytoplasm</keyword>
<evidence type="ECO:0000256" key="4">
    <source>
        <dbReference type="ARBA" id="ARBA00022490"/>
    </source>
</evidence>
<dbReference type="GO" id="GO:0005829">
    <property type="term" value="C:cytosol"/>
    <property type="evidence" value="ECO:0007669"/>
    <property type="project" value="TreeGrafter"/>
</dbReference>
<reference evidence="5" key="3">
    <citation type="submission" date="2025-09" db="UniProtKB">
        <authorList>
            <consortium name="Ensembl"/>
        </authorList>
    </citation>
    <scope>IDENTIFICATION</scope>
</reference>
<dbReference type="SUPFAM" id="SSF81296">
    <property type="entry name" value="E set domains"/>
    <property type="match status" value="1"/>
</dbReference>
<dbReference type="GO" id="GO:0016020">
    <property type="term" value="C:membrane"/>
    <property type="evidence" value="ECO:0007669"/>
    <property type="project" value="TreeGrafter"/>
</dbReference>
<dbReference type="Proteomes" id="UP000007875">
    <property type="component" value="Unassembled WGS sequence"/>
</dbReference>
<evidence type="ECO:0000256" key="2">
    <source>
        <dbReference type="ARBA" id="ARBA00009758"/>
    </source>
</evidence>
<dbReference type="eggNOG" id="KOG3205">
    <property type="taxonomic scope" value="Eukaryota"/>
</dbReference>
<keyword evidence="3" id="KW-0343">GTPase activation</keyword>
<name>H2Y5Z8_CIOSA</name>
<dbReference type="GO" id="GO:0007266">
    <property type="term" value="P:Rho protein signal transduction"/>
    <property type="evidence" value="ECO:0007669"/>
    <property type="project" value="InterPro"/>
</dbReference>
<organism evidence="5 6">
    <name type="scientific">Ciona savignyi</name>
    <name type="common">Pacific transparent sea squirt</name>
    <dbReference type="NCBI Taxonomy" id="51511"/>
    <lineage>
        <taxon>Eukaryota</taxon>
        <taxon>Metazoa</taxon>
        <taxon>Chordata</taxon>
        <taxon>Tunicata</taxon>
        <taxon>Ascidiacea</taxon>
        <taxon>Phlebobranchia</taxon>
        <taxon>Cionidae</taxon>
        <taxon>Ciona</taxon>
    </lineage>
</organism>
<dbReference type="GO" id="GO:0005096">
    <property type="term" value="F:GTPase activator activity"/>
    <property type="evidence" value="ECO:0007669"/>
    <property type="project" value="UniProtKB-KW"/>
</dbReference>
<evidence type="ECO:0000313" key="6">
    <source>
        <dbReference type="Proteomes" id="UP000007875"/>
    </source>
</evidence>